<feature type="chain" id="PRO_5038647232" evidence="2">
    <location>
        <begin position="27"/>
        <end position="146"/>
    </location>
</feature>
<proteinExistence type="predicted"/>
<dbReference type="EMBL" id="RBIJ01000001">
    <property type="protein sequence ID" value="RKQ88871.1"/>
    <property type="molecule type" value="Genomic_DNA"/>
</dbReference>
<dbReference type="Pfam" id="PF03413">
    <property type="entry name" value="PepSY"/>
    <property type="match status" value="1"/>
</dbReference>
<feature type="compositionally biased region" description="Low complexity" evidence="1">
    <location>
        <begin position="30"/>
        <end position="43"/>
    </location>
</feature>
<evidence type="ECO:0000259" key="3">
    <source>
        <dbReference type="Pfam" id="PF03413"/>
    </source>
</evidence>
<sequence>MQKFPTVLALTVALGLGGLGVLGAHAFAQSAQAPAAQSAPAAPNGEEKSAEVREGKEADEAQEAARLAQEAKLTPKEAEAKALAAVPGSAVKTELGDENERVVYEVHVQDASGKRTEVKVDAKTGDVVGKETGEEGGPDENFEHED</sequence>
<dbReference type="AlphaFoldDB" id="A0A660L4B1"/>
<feature type="region of interest" description="Disordered" evidence="1">
    <location>
        <begin position="30"/>
        <end position="71"/>
    </location>
</feature>
<evidence type="ECO:0000313" key="4">
    <source>
        <dbReference type="EMBL" id="RKQ88871.1"/>
    </source>
</evidence>
<keyword evidence="5" id="KW-1185">Reference proteome</keyword>
<gene>
    <name evidence="4" type="ORF">C7438_0519</name>
</gene>
<dbReference type="OrthoDB" id="7027104at2"/>
<protein>
    <submittedName>
        <fullName evidence="4">Peptidase YpeB-like protein</fullName>
    </submittedName>
</protein>
<evidence type="ECO:0000256" key="2">
    <source>
        <dbReference type="SAM" id="SignalP"/>
    </source>
</evidence>
<feature type="region of interest" description="Disordered" evidence="1">
    <location>
        <begin position="113"/>
        <end position="146"/>
    </location>
</feature>
<name>A0A660L4B1_9BACL</name>
<evidence type="ECO:0000256" key="1">
    <source>
        <dbReference type="SAM" id="MobiDB-lite"/>
    </source>
</evidence>
<dbReference type="Proteomes" id="UP000267019">
    <property type="component" value="Unassembled WGS sequence"/>
</dbReference>
<organism evidence="4 5">
    <name type="scientific">Brockia lithotrophica</name>
    <dbReference type="NCBI Taxonomy" id="933949"/>
    <lineage>
        <taxon>Bacteria</taxon>
        <taxon>Bacillati</taxon>
        <taxon>Bacillota</taxon>
        <taxon>Bacilli</taxon>
        <taxon>Bacillales</taxon>
        <taxon>Bacillales Family X. Incertae Sedis</taxon>
        <taxon>Brockia</taxon>
    </lineage>
</organism>
<reference evidence="4 5" key="1">
    <citation type="submission" date="2018-10" db="EMBL/GenBank/DDBJ databases">
        <title>Genomic Encyclopedia of Type Strains, Phase IV (KMG-IV): sequencing the most valuable type-strain genomes for metagenomic binning, comparative biology and taxonomic classification.</title>
        <authorList>
            <person name="Goeker M."/>
        </authorList>
    </citation>
    <scope>NUCLEOTIDE SEQUENCE [LARGE SCALE GENOMIC DNA]</scope>
    <source>
        <strain evidence="4 5">DSM 22653</strain>
    </source>
</reference>
<dbReference type="RefSeq" id="WP_121443758.1">
    <property type="nucleotide sequence ID" value="NZ_RBIJ01000001.1"/>
</dbReference>
<comment type="caution">
    <text evidence="4">The sequence shown here is derived from an EMBL/GenBank/DDBJ whole genome shotgun (WGS) entry which is preliminary data.</text>
</comment>
<feature type="compositionally biased region" description="Basic and acidic residues" evidence="1">
    <location>
        <begin position="113"/>
        <end position="133"/>
    </location>
</feature>
<evidence type="ECO:0000313" key="5">
    <source>
        <dbReference type="Proteomes" id="UP000267019"/>
    </source>
</evidence>
<keyword evidence="2" id="KW-0732">Signal</keyword>
<feature type="domain" description="PepSY" evidence="3">
    <location>
        <begin position="72"/>
        <end position="131"/>
    </location>
</feature>
<dbReference type="InterPro" id="IPR025711">
    <property type="entry name" value="PepSY"/>
</dbReference>
<dbReference type="Gene3D" id="3.10.450.40">
    <property type="match status" value="1"/>
</dbReference>
<feature type="compositionally biased region" description="Acidic residues" evidence="1">
    <location>
        <begin position="134"/>
        <end position="146"/>
    </location>
</feature>
<accession>A0A660L4B1</accession>
<feature type="signal peptide" evidence="2">
    <location>
        <begin position="1"/>
        <end position="26"/>
    </location>
</feature>
<feature type="compositionally biased region" description="Basic and acidic residues" evidence="1">
    <location>
        <begin position="45"/>
        <end position="59"/>
    </location>
</feature>